<reference evidence="1" key="2">
    <citation type="submission" date="2020-07" db="EMBL/GenBank/DDBJ databases">
        <authorList>
            <person name="Vera ALvarez R."/>
            <person name="Arias-Moreno D.M."/>
            <person name="Jimenez-Jacinto V."/>
            <person name="Jimenez-Bremont J.F."/>
            <person name="Swaminathan K."/>
            <person name="Moose S.P."/>
            <person name="Guerrero-Gonzalez M.L."/>
            <person name="Marino-Ramirez L."/>
            <person name="Landsman D."/>
            <person name="Rodriguez-Kessler M."/>
            <person name="Delgado-Sanchez P."/>
        </authorList>
    </citation>
    <scope>NUCLEOTIDE SEQUENCE</scope>
    <source>
        <tissue evidence="1">Cladode</tissue>
    </source>
</reference>
<protein>
    <submittedName>
        <fullName evidence="1">Uncharacterized protein</fullName>
    </submittedName>
</protein>
<name>A0A7C8YFI6_OPUST</name>
<dbReference type="AlphaFoldDB" id="A0A7C8YFI6"/>
<sequence>MIRSANLWLIPNDLAFIPGLWVKGCKMLLRFLSSTQFSGLPEMAQMTNPNIFGSSISNFVMSNQLSLLDRSAVMTTSTSNAASLSLSTFPLGPKEGGSRIRNMVENPGSIYSQDHNHQNNQTLRSLNALTPMSATALLQKAAQMGSTRSNPSFLGTSLEVMTSSSSPKNLPPTSISNTGGLGCSSVGSGSNIIGQITNSNLGSIATSISDLHQLMMQSGAKSQLDSTQLKLRPDQVEDGPTRDFLGMGGGDAGGRAFLPQELSNIASLSSTIHFGGK</sequence>
<proteinExistence type="predicted"/>
<reference evidence="1" key="1">
    <citation type="journal article" date="2013" name="J. Plant Res.">
        <title>Effect of fungi and light on seed germination of three Opuntia species from semiarid lands of central Mexico.</title>
        <authorList>
            <person name="Delgado-Sanchez P."/>
            <person name="Jimenez-Bremont J.F."/>
            <person name="Guerrero-Gonzalez Mde L."/>
            <person name="Flores J."/>
        </authorList>
    </citation>
    <scope>NUCLEOTIDE SEQUENCE</scope>
    <source>
        <tissue evidence="1">Cladode</tissue>
    </source>
</reference>
<dbReference type="EMBL" id="GISG01014155">
    <property type="protein sequence ID" value="MBA4616997.1"/>
    <property type="molecule type" value="Transcribed_RNA"/>
</dbReference>
<accession>A0A7C8YFI6</accession>
<evidence type="ECO:0000313" key="1">
    <source>
        <dbReference type="EMBL" id="MBA4616997.1"/>
    </source>
</evidence>
<organism evidence="1">
    <name type="scientific">Opuntia streptacantha</name>
    <name type="common">Prickly pear cactus</name>
    <name type="synonym">Opuntia cardona</name>
    <dbReference type="NCBI Taxonomy" id="393608"/>
    <lineage>
        <taxon>Eukaryota</taxon>
        <taxon>Viridiplantae</taxon>
        <taxon>Streptophyta</taxon>
        <taxon>Embryophyta</taxon>
        <taxon>Tracheophyta</taxon>
        <taxon>Spermatophyta</taxon>
        <taxon>Magnoliopsida</taxon>
        <taxon>eudicotyledons</taxon>
        <taxon>Gunneridae</taxon>
        <taxon>Pentapetalae</taxon>
        <taxon>Caryophyllales</taxon>
        <taxon>Cactineae</taxon>
        <taxon>Cactaceae</taxon>
        <taxon>Opuntioideae</taxon>
        <taxon>Opuntia</taxon>
    </lineage>
</organism>